<dbReference type="GO" id="GO:0006635">
    <property type="term" value="P:fatty acid beta-oxidation"/>
    <property type="evidence" value="ECO:0007669"/>
    <property type="project" value="TreeGrafter"/>
</dbReference>
<comment type="similarity">
    <text evidence="1 3">Belongs to the enoyl-CoA hydratase/isomerase family.</text>
</comment>
<dbReference type="PROSITE" id="PS00166">
    <property type="entry name" value="ENOYL_COA_HYDRATASE"/>
    <property type="match status" value="1"/>
</dbReference>
<sequence length="260" mass="27842">MTFKSMLLEERTDQIAVLTVNRPDQLNAINRQVIDDLSEVVDKLKDRDDIRALVLTGAGRAFVAGADIKEMTEFGVEVATAFSQKGHDAMGALATLPFPVIAAVNGFALGGGLELAMACDFIYASSKARLGLPEVTLGVIPGFGGTQRLGRIVGFNTARELLFTGRVIKADEALKIGLAADVFEADEFMEKVFERVAKIAANGALAVRSARQVMRLGAETTLEEGNALEVKAFGELFGTADRKEGMEAFVAKRAPNFIGE</sequence>
<dbReference type="FunFam" id="1.10.12.10:FF:000001">
    <property type="entry name" value="Probable enoyl-CoA hydratase, mitochondrial"/>
    <property type="match status" value="1"/>
</dbReference>
<dbReference type="InterPro" id="IPR014748">
    <property type="entry name" value="Enoyl-CoA_hydra_C"/>
</dbReference>
<protein>
    <submittedName>
        <fullName evidence="4">Enoyl-CoA hydratase/isomerase family protein</fullName>
    </submittedName>
</protein>
<dbReference type="GO" id="GO:0016836">
    <property type="term" value="F:hydro-lyase activity"/>
    <property type="evidence" value="ECO:0007669"/>
    <property type="project" value="UniProtKB-ARBA"/>
</dbReference>
<dbReference type="CDD" id="cd06558">
    <property type="entry name" value="crotonase-like"/>
    <property type="match status" value="1"/>
</dbReference>
<evidence type="ECO:0000313" key="5">
    <source>
        <dbReference type="Proteomes" id="UP000249799"/>
    </source>
</evidence>
<name>A0A2Z4FRP9_9DELT</name>
<dbReference type="Gene3D" id="1.10.12.10">
    <property type="entry name" value="Lyase 2-enoyl-coa Hydratase, Chain A, domain 2"/>
    <property type="match status" value="1"/>
</dbReference>
<dbReference type="EMBL" id="CP030032">
    <property type="protein sequence ID" value="AWV91346.1"/>
    <property type="molecule type" value="Genomic_DNA"/>
</dbReference>
<dbReference type="SUPFAM" id="SSF52096">
    <property type="entry name" value="ClpP/crotonase"/>
    <property type="match status" value="1"/>
</dbReference>
<dbReference type="OrthoDB" id="5365311at2"/>
<keyword evidence="2" id="KW-0456">Lyase</keyword>
<accession>A0A2Z4FRP9</accession>
<dbReference type="AlphaFoldDB" id="A0A2Z4FRP9"/>
<organism evidence="4 5">
    <name type="scientific">Bradymonas sediminis</name>
    <dbReference type="NCBI Taxonomy" id="1548548"/>
    <lineage>
        <taxon>Bacteria</taxon>
        <taxon>Deltaproteobacteria</taxon>
        <taxon>Bradymonadales</taxon>
        <taxon>Bradymonadaceae</taxon>
        <taxon>Bradymonas</taxon>
    </lineage>
</organism>
<evidence type="ECO:0000256" key="3">
    <source>
        <dbReference type="RuleBase" id="RU003707"/>
    </source>
</evidence>
<proteinExistence type="inferred from homology"/>
<dbReference type="Gene3D" id="3.90.226.10">
    <property type="entry name" value="2-enoyl-CoA Hydratase, Chain A, domain 1"/>
    <property type="match status" value="1"/>
</dbReference>
<dbReference type="Pfam" id="PF00378">
    <property type="entry name" value="ECH_1"/>
    <property type="match status" value="1"/>
</dbReference>
<dbReference type="PANTHER" id="PTHR11941:SF54">
    <property type="entry name" value="ENOYL-COA HYDRATASE, MITOCHONDRIAL"/>
    <property type="match status" value="1"/>
</dbReference>
<evidence type="ECO:0000313" key="4">
    <source>
        <dbReference type="EMBL" id="AWV91346.1"/>
    </source>
</evidence>
<evidence type="ECO:0000256" key="1">
    <source>
        <dbReference type="ARBA" id="ARBA00005254"/>
    </source>
</evidence>
<reference evidence="4 5" key="1">
    <citation type="submission" date="2018-06" db="EMBL/GenBank/DDBJ databases">
        <title>Lujinxingia sediminis gen. nov. sp. nov., a new facultative anaerobic member of the class Deltaproteobacteria, and proposal of Lujinxingaceae fam. nov.</title>
        <authorList>
            <person name="Guo L.-Y."/>
            <person name="Li C.-M."/>
            <person name="Wang S."/>
            <person name="Du Z.-J."/>
        </authorList>
    </citation>
    <scope>NUCLEOTIDE SEQUENCE [LARGE SCALE GENOMIC DNA]</scope>
    <source>
        <strain evidence="4 5">FA350</strain>
    </source>
</reference>
<dbReference type="FunFam" id="3.90.226.10:FF:000009">
    <property type="entry name" value="Carnitinyl-CoA dehydratase"/>
    <property type="match status" value="1"/>
</dbReference>
<dbReference type="InterPro" id="IPR018376">
    <property type="entry name" value="Enoyl-CoA_hyd/isom_CS"/>
</dbReference>
<dbReference type="PANTHER" id="PTHR11941">
    <property type="entry name" value="ENOYL-COA HYDRATASE-RELATED"/>
    <property type="match status" value="1"/>
</dbReference>
<keyword evidence="5" id="KW-1185">Reference proteome</keyword>
<dbReference type="Proteomes" id="UP000249799">
    <property type="component" value="Chromosome"/>
</dbReference>
<dbReference type="InterPro" id="IPR029045">
    <property type="entry name" value="ClpP/crotonase-like_dom_sf"/>
</dbReference>
<gene>
    <name evidence="4" type="ORF">DN745_03755</name>
</gene>
<dbReference type="InterPro" id="IPR001753">
    <property type="entry name" value="Enoyl-CoA_hydra/iso"/>
</dbReference>
<dbReference type="KEGG" id="bsed:DN745_03755"/>
<keyword evidence="4" id="KW-0413">Isomerase</keyword>
<evidence type="ECO:0000256" key="2">
    <source>
        <dbReference type="ARBA" id="ARBA00023239"/>
    </source>
</evidence>
<dbReference type="GO" id="GO:0016853">
    <property type="term" value="F:isomerase activity"/>
    <property type="evidence" value="ECO:0007669"/>
    <property type="project" value="UniProtKB-KW"/>
</dbReference>